<dbReference type="Proteomes" id="UP000282574">
    <property type="component" value="Unassembled WGS sequence"/>
</dbReference>
<evidence type="ECO:0000259" key="2">
    <source>
        <dbReference type="Pfam" id="PF07282"/>
    </source>
</evidence>
<dbReference type="NCBIfam" id="NF040570">
    <property type="entry name" value="guided_TnpB"/>
    <property type="match status" value="1"/>
</dbReference>
<dbReference type="NCBIfam" id="TIGR01766">
    <property type="entry name" value="IS200/IS605 family accessory protein TnpB-like domain"/>
    <property type="match status" value="1"/>
</dbReference>
<sequence length="458" mass="51501">MKQVTTTLKIKFLNLNHAKAQLFEQMTAECTALANELLKLKIEERQKLTTAKVVTPLRSALANQVIRQVKGLAGSKTKNYKVLPPEVNNQNWKLHKCGETYSVSFPTIQGTKRVPLEVVGNHWQPILEKLLAGGIQRGTLKLIKHRDKWYACLSVIQCVTEVQSTNRVGVDRGQNQIAVAATPQGKSLFFRGREVKHRRRKFQRLRHQLQKAGKYRAVKKLRRSETRWMSEVNHTISRRIVEFAIKHDADVVLEDLSGCRQTMRQTKKSRSDAGDSRHAWAYYDLELKIAYKLAQVGREVHIRPAAYTSKTSSYDGRLGRRDGHWFYAPTGVRCNSDWNAARNIAMWDGRTCSLEPQVLENGAFDNPRSIRFGEAKSGGTLFEGSVPSCELSAGSEGSATFSSLPCINIASQPETGNCNSMNTAEGRVEYVQLSLFDCTSSRARQENPTTFTNEAAAQ</sequence>
<dbReference type="RefSeq" id="WP_106166356.1">
    <property type="nucleotide sequence ID" value="NZ_JAVKZF010000005.1"/>
</dbReference>
<accession>A0AB37USZ0</accession>
<evidence type="ECO:0000313" key="3">
    <source>
        <dbReference type="EMBL" id="RUT14466.1"/>
    </source>
</evidence>
<comment type="caution">
    <text evidence="3">The sequence shown here is derived from an EMBL/GenBank/DDBJ whole genome shotgun (WGS) entry which is preliminary data.</text>
</comment>
<dbReference type="InterPro" id="IPR010095">
    <property type="entry name" value="Cas12f1-like_TNB"/>
</dbReference>
<keyword evidence="4" id="KW-1185">Reference proteome</keyword>
<proteinExistence type="predicted"/>
<feature type="domain" description="Cas12f1-like TNB" evidence="2">
    <location>
        <begin position="282"/>
        <end position="344"/>
    </location>
</feature>
<evidence type="ECO:0000313" key="4">
    <source>
        <dbReference type="Proteomes" id="UP000282574"/>
    </source>
</evidence>
<reference evidence="3 4" key="1">
    <citation type="journal article" date="2019" name="Genome Biol. Evol.">
        <title>Day and night: Metabolic profiles and evolutionary relationships of six axenic non-marine cyanobacteria.</title>
        <authorList>
            <person name="Will S.E."/>
            <person name="Henke P."/>
            <person name="Boedeker C."/>
            <person name="Huang S."/>
            <person name="Brinkmann H."/>
            <person name="Rohde M."/>
            <person name="Jarek M."/>
            <person name="Friedl T."/>
            <person name="Seufert S."/>
            <person name="Schumacher M."/>
            <person name="Overmann J."/>
            <person name="Neumann-Schaal M."/>
            <person name="Petersen J."/>
        </authorList>
    </citation>
    <scope>NUCLEOTIDE SEQUENCE [LARGE SCALE GENOMIC DNA]</scope>
    <source>
        <strain evidence="3 4">SAG 39.79</strain>
    </source>
</reference>
<gene>
    <name evidence="3" type="ORF">DSM107010_00120</name>
</gene>
<dbReference type="AlphaFoldDB" id="A0AB37USZ0"/>
<dbReference type="Pfam" id="PF07282">
    <property type="entry name" value="Cas12f1-like_TNB"/>
    <property type="match status" value="1"/>
</dbReference>
<dbReference type="EMBL" id="RSCK01000001">
    <property type="protein sequence ID" value="RUT14466.1"/>
    <property type="molecule type" value="Genomic_DNA"/>
</dbReference>
<dbReference type="GO" id="GO:0003677">
    <property type="term" value="F:DNA binding"/>
    <property type="evidence" value="ECO:0007669"/>
    <property type="project" value="UniProtKB-KW"/>
</dbReference>
<evidence type="ECO:0000256" key="1">
    <source>
        <dbReference type="ARBA" id="ARBA00023125"/>
    </source>
</evidence>
<name>A0AB37USZ0_9CYAN</name>
<keyword evidence="1" id="KW-0238">DNA-binding</keyword>
<protein>
    <recommendedName>
        <fullName evidence="2">Cas12f1-like TNB domain-containing protein</fullName>
    </recommendedName>
</protein>
<organism evidence="3 4">
    <name type="scientific">Chroococcidiopsis cubana SAG 39.79</name>
    <dbReference type="NCBI Taxonomy" id="388085"/>
    <lineage>
        <taxon>Bacteria</taxon>
        <taxon>Bacillati</taxon>
        <taxon>Cyanobacteriota</taxon>
        <taxon>Cyanophyceae</taxon>
        <taxon>Chroococcidiopsidales</taxon>
        <taxon>Chroococcidiopsidaceae</taxon>
        <taxon>Chroococcidiopsis</taxon>
    </lineage>
</organism>